<evidence type="ECO:0000256" key="15">
    <source>
        <dbReference type="ARBA" id="ARBA00023136"/>
    </source>
</evidence>
<dbReference type="Proteomes" id="UP000007431">
    <property type="component" value="Unassembled WGS sequence"/>
</dbReference>
<dbReference type="InParanoid" id="D8PW39"/>
<evidence type="ECO:0000256" key="4">
    <source>
        <dbReference type="ARBA" id="ARBA00004614"/>
    </source>
</evidence>
<dbReference type="STRING" id="578458.D8PW39"/>
<sequence>MLLTTILISLPLTSLAAEPKIKPCTAYDPINDNFFNLAPLKAARDYTFRDEASDSGTEYLINICRPVETETWHVAGADVIDIGDVGAFVRRDRGDFSMGQANSTLDISPTTGEPRLSYLNGSPCPLDGSVRSSTIIDFVCSTSDFGAGKPRLTATLPTGASEGERCVFFVEWATHHACPARQPASLSLAALITGLLVALLLTTAFYLVCGTAYNRWVLGLNGFDQIPSFSWDAFAYHANAVYAHLRSEGFGPVLRHIKAAAARKFSKDNLLDMFERFREATTNLYEGGQSGRLALGHGHGNMGRYGYEPASDRLEEGPPGSVNPVSHQAFVRPEMGSPSPRTSPSPRPGTSPRPDTSPRVSPAPRSRTGDEARPAPGGVPFEQTPFMLGQEDNEEEDIARTPVKVPSTPAPAAEK</sequence>
<dbReference type="GO" id="GO:0007034">
    <property type="term" value="P:vacuolar transport"/>
    <property type="evidence" value="ECO:0007669"/>
    <property type="project" value="TreeGrafter"/>
</dbReference>
<evidence type="ECO:0000256" key="2">
    <source>
        <dbReference type="ARBA" id="ARBA00004358"/>
    </source>
</evidence>
<evidence type="ECO:0000256" key="11">
    <source>
        <dbReference type="ARBA" id="ARBA00022989"/>
    </source>
</evidence>
<dbReference type="VEuPathDB" id="FungiDB:SCHCODRAFT_02606994"/>
<dbReference type="Gene3D" id="2.70.130.10">
    <property type="entry name" value="Mannose-6-phosphate receptor binding domain"/>
    <property type="match status" value="1"/>
</dbReference>
<evidence type="ECO:0000256" key="8">
    <source>
        <dbReference type="ARBA" id="ARBA00022692"/>
    </source>
</evidence>
<dbReference type="InterPro" id="IPR044865">
    <property type="entry name" value="MRH_dom"/>
</dbReference>
<feature type="transmembrane region" description="Helical" evidence="19">
    <location>
        <begin position="186"/>
        <end position="208"/>
    </location>
</feature>
<evidence type="ECO:0000256" key="3">
    <source>
        <dbReference type="ARBA" id="ARBA00004472"/>
    </source>
</evidence>
<dbReference type="RefSeq" id="XP_003035871.1">
    <property type="nucleotide sequence ID" value="XM_003035825.1"/>
</dbReference>
<keyword evidence="9 20" id="KW-0732">Signal</keyword>
<feature type="compositionally biased region" description="Pro residues" evidence="18">
    <location>
        <begin position="341"/>
        <end position="351"/>
    </location>
</feature>
<evidence type="ECO:0000256" key="12">
    <source>
        <dbReference type="ARBA" id="ARBA00023006"/>
    </source>
</evidence>
<keyword evidence="15 19" id="KW-0472">Membrane</keyword>
<dbReference type="GO" id="GO:0010008">
    <property type="term" value="C:endosome membrane"/>
    <property type="evidence" value="ECO:0007669"/>
    <property type="project" value="UniProtKB-SubCell"/>
</dbReference>
<evidence type="ECO:0000256" key="1">
    <source>
        <dbReference type="ARBA" id="ARBA00004304"/>
    </source>
</evidence>
<evidence type="ECO:0000256" key="18">
    <source>
        <dbReference type="SAM" id="MobiDB-lite"/>
    </source>
</evidence>
<comment type="similarity">
    <text evidence="5">Belongs to the ATG27 family.</text>
</comment>
<proteinExistence type="inferred from homology"/>
<dbReference type="GO" id="GO:0005770">
    <property type="term" value="C:late endosome"/>
    <property type="evidence" value="ECO:0007669"/>
    <property type="project" value="TreeGrafter"/>
</dbReference>
<keyword evidence="12" id="KW-0072">Autophagy</keyword>
<evidence type="ECO:0000256" key="20">
    <source>
        <dbReference type="SAM" id="SignalP"/>
    </source>
</evidence>
<dbReference type="OMA" id="PCTAYAD"/>
<accession>D8PW39</accession>
<dbReference type="OrthoDB" id="4504960at2759"/>
<evidence type="ECO:0000256" key="7">
    <source>
        <dbReference type="ARBA" id="ARBA00022448"/>
    </source>
</evidence>
<dbReference type="Pfam" id="PF09451">
    <property type="entry name" value="ATG27"/>
    <property type="match status" value="1"/>
</dbReference>
<dbReference type="PROSITE" id="PS51914">
    <property type="entry name" value="MRH"/>
    <property type="match status" value="1"/>
</dbReference>
<evidence type="ECO:0000313" key="23">
    <source>
        <dbReference type="Proteomes" id="UP000007431"/>
    </source>
</evidence>
<protein>
    <recommendedName>
        <fullName evidence="6">Autophagy-related protein 27</fullName>
    </recommendedName>
</protein>
<feature type="region of interest" description="Disordered" evidence="18">
    <location>
        <begin position="304"/>
        <end position="415"/>
    </location>
</feature>
<evidence type="ECO:0000256" key="13">
    <source>
        <dbReference type="ARBA" id="ARBA00023034"/>
    </source>
</evidence>
<feature type="signal peptide" evidence="20">
    <location>
        <begin position="1"/>
        <end position="16"/>
    </location>
</feature>
<dbReference type="InterPro" id="IPR009011">
    <property type="entry name" value="Man6P_isomerase_rcpt-bd_dom_sf"/>
</dbReference>
<keyword evidence="13" id="KW-0333">Golgi apparatus</keyword>
<dbReference type="AlphaFoldDB" id="D8PW39"/>
<keyword evidence="8 19" id="KW-0812">Transmembrane</keyword>
<evidence type="ECO:0000313" key="22">
    <source>
        <dbReference type="EMBL" id="EFJ00969.1"/>
    </source>
</evidence>
<dbReference type="GO" id="GO:0000139">
    <property type="term" value="C:Golgi membrane"/>
    <property type="evidence" value="ECO:0007669"/>
    <property type="project" value="UniProtKB-SubCell"/>
</dbReference>
<keyword evidence="14" id="KW-0496">Mitochondrion</keyword>
<feature type="domain" description="MRH" evidence="21">
    <location>
        <begin position="22"/>
        <end position="180"/>
    </location>
</feature>
<evidence type="ECO:0000256" key="14">
    <source>
        <dbReference type="ARBA" id="ARBA00023128"/>
    </source>
</evidence>
<organism evidence="23">
    <name type="scientific">Schizophyllum commune (strain H4-8 / FGSC 9210)</name>
    <name type="common">Split gill fungus</name>
    <dbReference type="NCBI Taxonomy" id="578458"/>
    <lineage>
        <taxon>Eukaryota</taxon>
        <taxon>Fungi</taxon>
        <taxon>Dikarya</taxon>
        <taxon>Basidiomycota</taxon>
        <taxon>Agaricomycotina</taxon>
        <taxon>Agaricomycetes</taxon>
        <taxon>Agaricomycetidae</taxon>
        <taxon>Agaricales</taxon>
        <taxon>Schizophyllaceae</taxon>
        <taxon>Schizophyllum</taxon>
    </lineage>
</organism>
<evidence type="ECO:0000256" key="5">
    <source>
        <dbReference type="ARBA" id="ARBA00005363"/>
    </source>
</evidence>
<keyword evidence="17" id="KW-0968">Cytoplasmic vesicle</keyword>
<keyword evidence="11 19" id="KW-1133">Transmembrane helix</keyword>
<dbReference type="eggNOG" id="KOG4504">
    <property type="taxonomic scope" value="Eukaryota"/>
</dbReference>
<dbReference type="GeneID" id="9595651"/>
<evidence type="ECO:0000256" key="9">
    <source>
        <dbReference type="ARBA" id="ARBA00022729"/>
    </source>
</evidence>
<evidence type="ECO:0000256" key="19">
    <source>
        <dbReference type="SAM" id="Phobius"/>
    </source>
</evidence>
<reference evidence="22 23" key="1">
    <citation type="journal article" date="2010" name="Nat. Biotechnol.">
        <title>Genome sequence of the model mushroom Schizophyllum commune.</title>
        <authorList>
            <person name="Ohm R.A."/>
            <person name="de Jong J.F."/>
            <person name="Lugones L.G."/>
            <person name="Aerts A."/>
            <person name="Kothe E."/>
            <person name="Stajich J.E."/>
            <person name="de Vries R.P."/>
            <person name="Record E."/>
            <person name="Levasseur A."/>
            <person name="Baker S.E."/>
            <person name="Bartholomew K.A."/>
            <person name="Coutinho P.M."/>
            <person name="Erdmann S."/>
            <person name="Fowler T.J."/>
            <person name="Gathman A.C."/>
            <person name="Lombard V."/>
            <person name="Henrissat B."/>
            <person name="Knabe N."/>
            <person name="Kuees U."/>
            <person name="Lilly W.W."/>
            <person name="Lindquist E."/>
            <person name="Lucas S."/>
            <person name="Magnuson J.K."/>
            <person name="Piumi F."/>
            <person name="Raudaskoski M."/>
            <person name="Salamov A."/>
            <person name="Schmutz J."/>
            <person name="Schwarze F.W.M.R."/>
            <person name="vanKuyk P.A."/>
            <person name="Horton J.S."/>
            <person name="Grigoriev I.V."/>
            <person name="Woesten H.A.B."/>
        </authorList>
    </citation>
    <scope>NUCLEOTIDE SEQUENCE [LARGE SCALE GENOMIC DNA]</scope>
    <source>
        <strain evidence="23">H4-8 / FGSC 9210</strain>
    </source>
</reference>
<keyword evidence="16" id="KW-1015">Disulfide bond</keyword>
<keyword evidence="10" id="KW-0653">Protein transport</keyword>
<keyword evidence="23" id="KW-1185">Reference proteome</keyword>
<comment type="subcellular location">
    <subcellularLocation>
        <location evidence="2">Cytoplasmic vesicle membrane</location>
        <topology evidence="2">Single-pass type I membrane protein</topology>
    </subcellularLocation>
    <subcellularLocation>
        <location evidence="4">Golgi apparatus membrane</location>
        <topology evidence="4">Single-pass type I membrane protein</topology>
    </subcellularLocation>
    <subcellularLocation>
        <location evidence="1">Mitochondrion membrane</location>
        <topology evidence="1">Single-pass membrane protein</topology>
    </subcellularLocation>
    <subcellularLocation>
        <location evidence="3">Preautophagosomal structure membrane</location>
        <topology evidence="3">Single-pass type I membrane protein</topology>
    </subcellularLocation>
</comment>
<dbReference type="SUPFAM" id="SSF50911">
    <property type="entry name" value="Mannose 6-phosphate receptor domain"/>
    <property type="match status" value="1"/>
</dbReference>
<evidence type="ECO:0000256" key="6">
    <source>
        <dbReference type="ARBA" id="ARBA00013776"/>
    </source>
</evidence>
<dbReference type="HOGENOM" id="CLU_631679_0_0_1"/>
<dbReference type="InterPro" id="IPR018939">
    <property type="entry name" value="Autophagy-rel_prot_27"/>
</dbReference>
<gene>
    <name evidence="22" type="ORF">SCHCODRAFT_84461</name>
</gene>
<keyword evidence="7" id="KW-0813">Transport</keyword>
<dbReference type="SMART" id="SM01404">
    <property type="entry name" value="CIMR"/>
    <property type="match status" value="1"/>
</dbReference>
<dbReference type="PANTHER" id="PTHR15071">
    <property type="entry name" value="MANNOSE-6-PHOSPHATE RECEPTOR FAMILY MEMBER"/>
    <property type="match status" value="1"/>
</dbReference>
<evidence type="ECO:0000256" key="17">
    <source>
        <dbReference type="ARBA" id="ARBA00023329"/>
    </source>
</evidence>
<dbReference type="EMBL" id="GL377303">
    <property type="protein sequence ID" value="EFJ00969.1"/>
    <property type="molecule type" value="Genomic_DNA"/>
</dbReference>
<dbReference type="KEGG" id="scm:SCHCO_02606994"/>
<dbReference type="PANTHER" id="PTHR15071:SF0">
    <property type="entry name" value="MANNOSE 6-PHOSPHATE RECEPTOR-LIKE PROTEIN 1"/>
    <property type="match status" value="1"/>
</dbReference>
<evidence type="ECO:0000256" key="16">
    <source>
        <dbReference type="ARBA" id="ARBA00023157"/>
    </source>
</evidence>
<feature type="chain" id="PRO_5003120310" description="Autophagy-related protein 27" evidence="20">
    <location>
        <begin position="17"/>
        <end position="415"/>
    </location>
</feature>
<evidence type="ECO:0000256" key="10">
    <source>
        <dbReference type="ARBA" id="ARBA00022927"/>
    </source>
</evidence>
<evidence type="ECO:0000259" key="21">
    <source>
        <dbReference type="PROSITE" id="PS51914"/>
    </source>
</evidence>
<name>D8PW39_SCHCM</name>